<dbReference type="RefSeq" id="WP_053166792.1">
    <property type="nucleotide sequence ID" value="NZ_CP051177.1"/>
</dbReference>
<dbReference type="Gene3D" id="3.40.50.620">
    <property type="entry name" value="HUPs"/>
    <property type="match status" value="1"/>
</dbReference>
<dbReference type="NCBIfam" id="TIGR01518">
    <property type="entry name" value="g3p_cytidyltrns"/>
    <property type="match status" value="1"/>
</dbReference>
<dbReference type="EC" id="2.7.7.39" evidence="3"/>
<evidence type="ECO:0000256" key="3">
    <source>
        <dbReference type="NCBIfam" id="TIGR01518"/>
    </source>
</evidence>
<keyword evidence="1 5" id="KW-0808">Transferase</keyword>
<dbReference type="AlphaFoldDB" id="A0A7H8Q7F1"/>
<protein>
    <recommendedName>
        <fullName evidence="3">Glycerol-3-phosphate cytidylyltransferase</fullName>
        <ecNumber evidence="3">2.7.7.39</ecNumber>
    </recommendedName>
</protein>
<evidence type="ECO:0000313" key="6">
    <source>
        <dbReference type="Proteomes" id="UP000509222"/>
    </source>
</evidence>
<dbReference type="Proteomes" id="UP000509222">
    <property type="component" value="Chromosome"/>
</dbReference>
<dbReference type="InterPro" id="IPR014729">
    <property type="entry name" value="Rossmann-like_a/b/a_fold"/>
</dbReference>
<reference evidence="5 6" key="1">
    <citation type="submission" date="2020-04" db="EMBL/GenBank/DDBJ databases">
        <authorList>
            <person name="Pajer P."/>
            <person name="Broz P."/>
        </authorList>
    </citation>
    <scope>NUCLEOTIDE SEQUENCE [LARGE SCALE GENOMIC DNA]</scope>
    <source>
        <strain evidence="6">NRL-ATB46093</strain>
    </source>
</reference>
<evidence type="ECO:0000313" key="5">
    <source>
        <dbReference type="EMBL" id="QKX49455.1"/>
    </source>
</evidence>
<dbReference type="Pfam" id="PF01467">
    <property type="entry name" value="CTP_transf_like"/>
    <property type="match status" value="1"/>
</dbReference>
<dbReference type="GO" id="GO:0005737">
    <property type="term" value="C:cytoplasm"/>
    <property type="evidence" value="ECO:0007669"/>
    <property type="project" value="InterPro"/>
</dbReference>
<dbReference type="GO" id="GO:0046872">
    <property type="term" value="F:metal ion binding"/>
    <property type="evidence" value="ECO:0007669"/>
    <property type="project" value="InterPro"/>
</dbReference>
<evidence type="ECO:0000256" key="2">
    <source>
        <dbReference type="ARBA" id="ARBA00022695"/>
    </source>
</evidence>
<dbReference type="PANTHER" id="PTHR43793:SF1">
    <property type="entry name" value="FAD SYNTHASE"/>
    <property type="match status" value="1"/>
</dbReference>
<dbReference type="PANTHER" id="PTHR43793">
    <property type="entry name" value="FAD SYNTHASE"/>
    <property type="match status" value="1"/>
</dbReference>
<evidence type="ECO:0000259" key="4">
    <source>
        <dbReference type="Pfam" id="PF01467"/>
    </source>
</evidence>
<dbReference type="InterPro" id="IPR006409">
    <property type="entry name" value="G3P_cytidylTrfase"/>
</dbReference>
<gene>
    <name evidence="5" type="primary">tagD</name>
    <name evidence="5" type="ORF">HF394_02040</name>
</gene>
<name>A0A7H8Q7F1_9BACL</name>
<dbReference type="NCBIfam" id="TIGR00125">
    <property type="entry name" value="cyt_tran_rel"/>
    <property type="match status" value="1"/>
</dbReference>
<dbReference type="SUPFAM" id="SSF52374">
    <property type="entry name" value="Nucleotidylyl transferase"/>
    <property type="match status" value="1"/>
</dbReference>
<dbReference type="InterPro" id="IPR004821">
    <property type="entry name" value="Cyt_trans-like"/>
</dbReference>
<proteinExistence type="predicted"/>
<evidence type="ECO:0000256" key="1">
    <source>
        <dbReference type="ARBA" id="ARBA00022679"/>
    </source>
</evidence>
<reference evidence="6" key="2">
    <citation type="submission" date="2020-06" db="EMBL/GenBank/DDBJ databases">
        <title>Isolation of Planomicrobium glaciei.</title>
        <authorList>
            <person name="Malisova L."/>
            <person name="Safrankova R."/>
            <person name="Jakubu V."/>
            <person name="Spanelova P."/>
        </authorList>
    </citation>
    <scope>NUCLEOTIDE SEQUENCE [LARGE SCALE GENOMIC DNA]</scope>
    <source>
        <strain evidence="6">NRL-ATB46093</strain>
    </source>
</reference>
<organism evidence="5 6">
    <name type="scientific">Planococcus glaciei</name>
    <dbReference type="NCBI Taxonomy" id="459472"/>
    <lineage>
        <taxon>Bacteria</taxon>
        <taxon>Bacillati</taxon>
        <taxon>Bacillota</taxon>
        <taxon>Bacilli</taxon>
        <taxon>Bacillales</taxon>
        <taxon>Caryophanaceae</taxon>
        <taxon>Planococcus</taxon>
    </lineage>
</organism>
<feature type="domain" description="Cytidyltransferase-like" evidence="4">
    <location>
        <begin position="5"/>
        <end position="124"/>
    </location>
</feature>
<dbReference type="EMBL" id="CP051177">
    <property type="protein sequence ID" value="QKX49455.1"/>
    <property type="molecule type" value="Genomic_DNA"/>
</dbReference>
<keyword evidence="2 5" id="KW-0548">Nucleotidyltransferase</keyword>
<sequence>MKKVITYGTFDLIHHGHINILKRAKDLGDYLIVGLSSDEFNAIKGKAAYHSYEERKLILEAIKYVDEVIPEHNWGQKVSDIQSNGVETFVMGSDWEGKFDDLSEHCEVVYLPRTEGISTTKIKTDLFNKQ</sequence>
<dbReference type="GO" id="GO:0047348">
    <property type="term" value="F:glycerol-3-phosphate cytidylyltransferase activity"/>
    <property type="evidence" value="ECO:0007669"/>
    <property type="project" value="UniProtKB-UniRule"/>
</dbReference>
<accession>A0A7H8Q7F1</accession>
<dbReference type="InterPro" id="IPR050385">
    <property type="entry name" value="Archaeal_FAD_synthase"/>
</dbReference>
<keyword evidence="6" id="KW-1185">Reference proteome</keyword>
<dbReference type="GO" id="GO:0019350">
    <property type="term" value="P:teichoic acid biosynthetic process"/>
    <property type="evidence" value="ECO:0007669"/>
    <property type="project" value="InterPro"/>
</dbReference>